<dbReference type="SUPFAM" id="SSF55729">
    <property type="entry name" value="Acyl-CoA N-acyltransferases (Nat)"/>
    <property type="match status" value="1"/>
</dbReference>
<gene>
    <name evidence="4" type="ORF">GCM10017581_099640</name>
</gene>
<keyword evidence="1" id="KW-0808">Transferase</keyword>
<dbReference type="InterPro" id="IPR000182">
    <property type="entry name" value="GNAT_dom"/>
</dbReference>
<dbReference type="Proteomes" id="UP001143480">
    <property type="component" value="Unassembled WGS sequence"/>
</dbReference>
<dbReference type="Gene3D" id="3.40.630.30">
    <property type="match status" value="1"/>
</dbReference>
<feature type="domain" description="N-acetyltransferase" evidence="3">
    <location>
        <begin position="3"/>
        <end position="142"/>
    </location>
</feature>
<keyword evidence="2" id="KW-0012">Acyltransferase</keyword>
<comment type="caution">
    <text evidence="4">The sequence shown here is derived from an EMBL/GenBank/DDBJ whole genome shotgun (WGS) entry which is preliminary data.</text>
</comment>
<evidence type="ECO:0000256" key="1">
    <source>
        <dbReference type="ARBA" id="ARBA00022679"/>
    </source>
</evidence>
<dbReference type="InterPro" id="IPR016181">
    <property type="entry name" value="Acyl_CoA_acyltransferase"/>
</dbReference>
<dbReference type="PANTHER" id="PTHR43877:SF1">
    <property type="entry name" value="ACETYLTRANSFERASE"/>
    <property type="match status" value="1"/>
</dbReference>
<dbReference type="PANTHER" id="PTHR43877">
    <property type="entry name" value="AMINOALKYLPHOSPHONATE N-ACETYLTRANSFERASE-RELATED-RELATED"/>
    <property type="match status" value="1"/>
</dbReference>
<protein>
    <recommendedName>
        <fullName evidence="3">N-acetyltransferase domain-containing protein</fullName>
    </recommendedName>
</protein>
<dbReference type="InterPro" id="IPR050832">
    <property type="entry name" value="Bact_Acetyltransf"/>
</dbReference>
<dbReference type="Pfam" id="PF00583">
    <property type="entry name" value="Acetyltransf_1"/>
    <property type="match status" value="1"/>
</dbReference>
<accession>A0A9W6NT61</accession>
<dbReference type="EMBL" id="BSFP01000131">
    <property type="protein sequence ID" value="GLL08203.1"/>
    <property type="molecule type" value="Genomic_DNA"/>
</dbReference>
<organism evidence="4 5">
    <name type="scientific">Dactylosporangium matsuzakiense</name>
    <dbReference type="NCBI Taxonomy" id="53360"/>
    <lineage>
        <taxon>Bacteria</taxon>
        <taxon>Bacillati</taxon>
        <taxon>Actinomycetota</taxon>
        <taxon>Actinomycetes</taxon>
        <taxon>Micromonosporales</taxon>
        <taxon>Micromonosporaceae</taxon>
        <taxon>Dactylosporangium</taxon>
    </lineage>
</organism>
<proteinExistence type="predicted"/>
<evidence type="ECO:0000313" key="5">
    <source>
        <dbReference type="Proteomes" id="UP001143480"/>
    </source>
</evidence>
<dbReference type="AlphaFoldDB" id="A0A9W6NT61"/>
<dbReference type="GO" id="GO:0016747">
    <property type="term" value="F:acyltransferase activity, transferring groups other than amino-acyl groups"/>
    <property type="evidence" value="ECO:0007669"/>
    <property type="project" value="InterPro"/>
</dbReference>
<reference evidence="4" key="2">
    <citation type="submission" date="2023-01" db="EMBL/GenBank/DDBJ databases">
        <authorList>
            <person name="Sun Q."/>
            <person name="Evtushenko L."/>
        </authorList>
    </citation>
    <scope>NUCLEOTIDE SEQUENCE</scope>
    <source>
        <strain evidence="4">VKM Ac-1321</strain>
    </source>
</reference>
<sequence length="144" mass="15450">MALTVVPVADDSAEAWREIHNLIIPVAPLSRTDVEERRGRNLLTLGLVGGATVGNATVRPVVDGQATVIVRVLPEYRRRGYGSEYLRRMLAVAGELGAASVATVVLAANVEGLAFALRHGFVEVERYTVDGAQFIDLSRDLPVG</sequence>
<dbReference type="RefSeq" id="WP_261958837.1">
    <property type="nucleotide sequence ID" value="NZ_BAAAXA010000001.1"/>
</dbReference>
<evidence type="ECO:0000259" key="3">
    <source>
        <dbReference type="PROSITE" id="PS51186"/>
    </source>
</evidence>
<keyword evidence="5" id="KW-1185">Reference proteome</keyword>
<evidence type="ECO:0000313" key="4">
    <source>
        <dbReference type="EMBL" id="GLL08203.1"/>
    </source>
</evidence>
<dbReference type="PROSITE" id="PS51186">
    <property type="entry name" value="GNAT"/>
    <property type="match status" value="1"/>
</dbReference>
<reference evidence="4" key="1">
    <citation type="journal article" date="2014" name="Int. J. Syst. Evol. Microbiol.">
        <title>Complete genome sequence of Corynebacterium casei LMG S-19264T (=DSM 44701T), isolated from a smear-ripened cheese.</title>
        <authorList>
            <consortium name="US DOE Joint Genome Institute (JGI-PGF)"/>
            <person name="Walter F."/>
            <person name="Albersmeier A."/>
            <person name="Kalinowski J."/>
            <person name="Ruckert C."/>
        </authorList>
    </citation>
    <scope>NUCLEOTIDE SEQUENCE</scope>
    <source>
        <strain evidence="4">VKM Ac-1321</strain>
    </source>
</reference>
<name>A0A9W6NT61_9ACTN</name>
<evidence type="ECO:0000256" key="2">
    <source>
        <dbReference type="ARBA" id="ARBA00023315"/>
    </source>
</evidence>